<reference evidence="1" key="1">
    <citation type="submission" date="2020-07" db="EMBL/GenBank/DDBJ databases">
        <title>Genome sequence and genetic diversity analysis of an under-domesticated orphan crop, white fonio (Digitaria exilis).</title>
        <authorList>
            <person name="Bennetzen J.L."/>
            <person name="Chen S."/>
            <person name="Ma X."/>
            <person name="Wang X."/>
            <person name="Yssel A.E.J."/>
            <person name="Chaluvadi S.R."/>
            <person name="Johnson M."/>
            <person name="Gangashetty P."/>
            <person name="Hamidou F."/>
            <person name="Sanogo M.D."/>
            <person name="Zwaenepoel A."/>
            <person name="Wallace J."/>
            <person name="Van De Peer Y."/>
            <person name="Van Deynze A."/>
        </authorList>
    </citation>
    <scope>NUCLEOTIDE SEQUENCE</scope>
    <source>
        <tissue evidence="1">Leaves</tissue>
    </source>
</reference>
<sequence length="102" mass="11264">MASDAHVMSLKKAQSFLVWFREKCWLGEHDLWATPPPNISHLVVTMCGDLISFLCVEVARGKGRLTLLLLHGWHCHLATPNSGGDVLSHPHVKKGLTANLDT</sequence>
<name>A0A835KUD1_9POAL</name>
<comment type="caution">
    <text evidence="1">The sequence shown here is derived from an EMBL/GenBank/DDBJ whole genome shotgun (WGS) entry which is preliminary data.</text>
</comment>
<accession>A0A835KUD1</accession>
<keyword evidence="2" id="KW-1185">Reference proteome</keyword>
<organism evidence="1 2">
    <name type="scientific">Digitaria exilis</name>
    <dbReference type="NCBI Taxonomy" id="1010633"/>
    <lineage>
        <taxon>Eukaryota</taxon>
        <taxon>Viridiplantae</taxon>
        <taxon>Streptophyta</taxon>
        <taxon>Embryophyta</taxon>
        <taxon>Tracheophyta</taxon>
        <taxon>Spermatophyta</taxon>
        <taxon>Magnoliopsida</taxon>
        <taxon>Liliopsida</taxon>
        <taxon>Poales</taxon>
        <taxon>Poaceae</taxon>
        <taxon>PACMAD clade</taxon>
        <taxon>Panicoideae</taxon>
        <taxon>Panicodae</taxon>
        <taxon>Paniceae</taxon>
        <taxon>Anthephorinae</taxon>
        <taxon>Digitaria</taxon>
    </lineage>
</organism>
<evidence type="ECO:0000313" key="2">
    <source>
        <dbReference type="Proteomes" id="UP000636709"/>
    </source>
</evidence>
<dbReference type="OrthoDB" id="714239at2759"/>
<proteinExistence type="predicted"/>
<evidence type="ECO:0000313" key="1">
    <source>
        <dbReference type="EMBL" id="KAF8772864.1"/>
    </source>
</evidence>
<dbReference type="EMBL" id="JACEFO010000353">
    <property type="protein sequence ID" value="KAF8772864.1"/>
    <property type="molecule type" value="Genomic_DNA"/>
</dbReference>
<dbReference type="AlphaFoldDB" id="A0A835KUD1"/>
<dbReference type="Proteomes" id="UP000636709">
    <property type="component" value="Unassembled WGS sequence"/>
</dbReference>
<gene>
    <name evidence="1" type="ORF">HU200_005254</name>
</gene>
<protein>
    <submittedName>
        <fullName evidence="1">Uncharacterized protein</fullName>
    </submittedName>
</protein>